<evidence type="ECO:0000256" key="1">
    <source>
        <dbReference type="SAM" id="Phobius"/>
    </source>
</evidence>
<proteinExistence type="predicted"/>
<dbReference type="AlphaFoldDB" id="A0A3S9V484"/>
<keyword evidence="3" id="KW-1185">Reference proteome</keyword>
<dbReference type="KEGG" id="plut:EI981_25100"/>
<dbReference type="OrthoDB" id="1925744at2"/>
<protein>
    <submittedName>
        <fullName evidence="2">Uncharacterized protein</fullName>
    </submittedName>
</protein>
<keyword evidence="1" id="KW-0472">Membrane</keyword>
<keyword evidence="1" id="KW-0812">Transmembrane</keyword>
<feature type="transmembrane region" description="Helical" evidence="1">
    <location>
        <begin position="61"/>
        <end position="89"/>
    </location>
</feature>
<dbReference type="EMBL" id="CP034346">
    <property type="protein sequence ID" value="AZS17373.1"/>
    <property type="molecule type" value="Genomic_DNA"/>
</dbReference>
<dbReference type="RefSeq" id="WP_127002878.1">
    <property type="nucleotide sequence ID" value="NZ_CP034346.1"/>
</dbReference>
<sequence>MSNSRTLKWVTGGLEIFLGIPLIGGLIIVGTSYIPLFIMFVLHIITLVLSANNNESKYGSIVGIVTSVVAWIPILGMIMHLITGILLMISAAQKPTNHHMDSSYRF</sequence>
<reference evidence="3" key="1">
    <citation type="submission" date="2018-12" db="EMBL/GenBank/DDBJ databases">
        <title>Complete genome sequence of Paenibacillus sp. MBLB1234.</title>
        <authorList>
            <person name="Nam Y.-D."/>
            <person name="Kang J."/>
            <person name="Chung W.-H."/>
            <person name="Park Y.S."/>
        </authorList>
    </citation>
    <scope>NUCLEOTIDE SEQUENCE [LARGE SCALE GENOMIC DNA]</scope>
    <source>
        <strain evidence="3">MBLB1234</strain>
    </source>
</reference>
<evidence type="ECO:0000313" key="3">
    <source>
        <dbReference type="Proteomes" id="UP000270678"/>
    </source>
</evidence>
<gene>
    <name evidence="2" type="ORF">EI981_25100</name>
</gene>
<dbReference type="Proteomes" id="UP000270678">
    <property type="component" value="Chromosome"/>
</dbReference>
<feature type="transmembrane region" description="Helical" evidence="1">
    <location>
        <begin position="20"/>
        <end position="49"/>
    </location>
</feature>
<keyword evidence="1" id="KW-1133">Transmembrane helix</keyword>
<evidence type="ECO:0000313" key="2">
    <source>
        <dbReference type="EMBL" id="AZS17373.1"/>
    </source>
</evidence>
<organism evidence="2 3">
    <name type="scientific">Paenibacillus lutimineralis</name>
    <dbReference type="NCBI Taxonomy" id="2707005"/>
    <lineage>
        <taxon>Bacteria</taxon>
        <taxon>Bacillati</taxon>
        <taxon>Bacillota</taxon>
        <taxon>Bacilli</taxon>
        <taxon>Bacillales</taxon>
        <taxon>Paenibacillaceae</taxon>
        <taxon>Paenibacillus</taxon>
    </lineage>
</organism>
<accession>A0A3S9V484</accession>
<name>A0A3S9V484_9BACL</name>